<comment type="caution">
    <text evidence="2">The sequence shown here is derived from an EMBL/GenBank/DDBJ whole genome shotgun (WGS) entry which is preliminary data.</text>
</comment>
<accession>A0A9Q3UZX3</accession>
<gene>
    <name evidence="1" type="ORF">IEW27_17710</name>
    <name evidence="2" type="ORF">LNP80_22920</name>
</gene>
<dbReference type="Proteomes" id="UP000603715">
    <property type="component" value="Unassembled WGS sequence"/>
</dbReference>
<dbReference type="AlphaFoldDB" id="A0A9Q3UZX3"/>
<dbReference type="EMBL" id="JAJJML010000003">
    <property type="protein sequence ID" value="MCC9037068.1"/>
    <property type="molecule type" value="Genomic_DNA"/>
</dbReference>
<evidence type="ECO:0000313" key="4">
    <source>
        <dbReference type="Proteomes" id="UP001107960"/>
    </source>
</evidence>
<sequence length="125" mass="14609">MIITELHIIDYYDDIITSIISINKDRFILNCIKKNFINGVKTYYCVKIDEEYFKQIVAIIDKKRISKKDWSTINVIFKENNKNDNVFLLEIESLIVGSNVTLKKASSLSVIDIMFPFDISDLYQT</sequence>
<reference evidence="1" key="3">
    <citation type="submission" date="2024-05" db="EMBL/GenBank/DDBJ databases">
        <title>Description of novel Chryseobacterium sp. strain C-2.</title>
        <authorList>
            <person name="Saticioglu I.B."/>
        </authorList>
    </citation>
    <scope>NUCLEOTIDE SEQUENCE</scope>
    <source>
        <strain evidence="1">C-2</strain>
    </source>
</reference>
<evidence type="ECO:0000313" key="2">
    <source>
        <dbReference type="EMBL" id="MCC9037068.1"/>
    </source>
</evidence>
<organism evidence="2 4">
    <name type="scientific">Chryseobacterium muglaense</name>
    <dbReference type="NCBI Taxonomy" id="2893752"/>
    <lineage>
        <taxon>Bacteria</taxon>
        <taxon>Pseudomonadati</taxon>
        <taxon>Bacteroidota</taxon>
        <taxon>Flavobacteriia</taxon>
        <taxon>Flavobacteriales</taxon>
        <taxon>Weeksellaceae</taxon>
        <taxon>Chryseobacterium group</taxon>
        <taxon>Chryseobacterium</taxon>
    </lineage>
</organism>
<reference evidence="2" key="1">
    <citation type="submission" date="2021-11" db="EMBL/GenBank/DDBJ databases">
        <title>Description of novel Chryseobacterium species.</title>
        <authorList>
            <person name="Saticioglu I.B."/>
            <person name="Ay H."/>
            <person name="Altun S."/>
            <person name="Duman M."/>
        </authorList>
    </citation>
    <scope>NUCLEOTIDE SEQUENCE</scope>
    <source>
        <strain evidence="2">C-39</strain>
    </source>
</reference>
<dbReference type="Proteomes" id="UP001107960">
    <property type="component" value="Unassembled WGS sequence"/>
</dbReference>
<dbReference type="RefSeq" id="WP_191180838.1">
    <property type="nucleotide sequence ID" value="NZ_JACXXP010000031.1"/>
</dbReference>
<protein>
    <submittedName>
        <fullName evidence="2">Uncharacterized protein</fullName>
    </submittedName>
</protein>
<keyword evidence="3" id="KW-1185">Reference proteome</keyword>
<reference evidence="3" key="2">
    <citation type="submission" date="2023-07" db="EMBL/GenBank/DDBJ databases">
        <title>Description of novel Chryseobacterium sp. strain C-2.</title>
        <authorList>
            <person name="Saticioglu I.B."/>
        </authorList>
    </citation>
    <scope>NUCLEOTIDE SEQUENCE [LARGE SCALE GENOMIC DNA]</scope>
    <source>
        <strain evidence="3">C-2</strain>
    </source>
</reference>
<dbReference type="EMBL" id="JACXXP010000031">
    <property type="protein sequence ID" value="MBD3906423.1"/>
    <property type="molecule type" value="Genomic_DNA"/>
</dbReference>
<proteinExistence type="predicted"/>
<name>A0A9Q3UZX3_9FLAO</name>
<evidence type="ECO:0000313" key="1">
    <source>
        <dbReference type="EMBL" id="MBD3906423.1"/>
    </source>
</evidence>
<evidence type="ECO:0000313" key="3">
    <source>
        <dbReference type="Proteomes" id="UP000603715"/>
    </source>
</evidence>